<reference evidence="1 2" key="1">
    <citation type="submission" date="2023-12" db="EMBL/GenBank/DDBJ databases">
        <title>A high-quality genome assembly for Dillenia turbinata (Dilleniales).</title>
        <authorList>
            <person name="Chanderbali A."/>
        </authorList>
    </citation>
    <scope>NUCLEOTIDE SEQUENCE [LARGE SCALE GENOMIC DNA]</scope>
    <source>
        <strain evidence="1">LSX21</strain>
        <tissue evidence="1">Leaf</tissue>
    </source>
</reference>
<accession>A0AAN8ZBN6</accession>
<name>A0AAN8ZBN6_9MAGN</name>
<evidence type="ECO:0000313" key="1">
    <source>
        <dbReference type="EMBL" id="KAK6932236.1"/>
    </source>
</evidence>
<dbReference type="EMBL" id="JBAMMX010000010">
    <property type="protein sequence ID" value="KAK6932236.1"/>
    <property type="molecule type" value="Genomic_DNA"/>
</dbReference>
<protein>
    <submittedName>
        <fullName evidence="1">Uncharacterized protein</fullName>
    </submittedName>
</protein>
<evidence type="ECO:0000313" key="2">
    <source>
        <dbReference type="Proteomes" id="UP001370490"/>
    </source>
</evidence>
<dbReference type="Proteomes" id="UP001370490">
    <property type="component" value="Unassembled WGS sequence"/>
</dbReference>
<comment type="caution">
    <text evidence="1">The sequence shown here is derived from an EMBL/GenBank/DDBJ whole genome shotgun (WGS) entry which is preliminary data.</text>
</comment>
<keyword evidence="2" id="KW-1185">Reference proteome</keyword>
<proteinExistence type="predicted"/>
<dbReference type="AlphaFoldDB" id="A0AAN8ZBN6"/>
<organism evidence="1 2">
    <name type="scientific">Dillenia turbinata</name>
    <dbReference type="NCBI Taxonomy" id="194707"/>
    <lineage>
        <taxon>Eukaryota</taxon>
        <taxon>Viridiplantae</taxon>
        <taxon>Streptophyta</taxon>
        <taxon>Embryophyta</taxon>
        <taxon>Tracheophyta</taxon>
        <taxon>Spermatophyta</taxon>
        <taxon>Magnoliopsida</taxon>
        <taxon>eudicotyledons</taxon>
        <taxon>Gunneridae</taxon>
        <taxon>Pentapetalae</taxon>
        <taxon>Dilleniales</taxon>
        <taxon>Dilleniaceae</taxon>
        <taxon>Dillenia</taxon>
    </lineage>
</organism>
<sequence>MNLPFSFIVVKHASSWVMNSLGFPGFSPSSPLIRQRHSRDLFSSTSLVKSNRIVCRGKCSKPSRVYIGIYKYSYRQKMTHHLLKELGFTFRDTSGQGCDRLGREVHPNCHQEAPAQRSPHEPDDRVVAIWPLHLKSRLSSSHPESRLSSTPRR</sequence>
<gene>
    <name evidence="1" type="ORF">RJ641_001860</name>
</gene>